<dbReference type="GO" id="GO:0019005">
    <property type="term" value="C:SCF ubiquitin ligase complex"/>
    <property type="evidence" value="ECO:0007669"/>
    <property type="project" value="TreeGrafter"/>
</dbReference>
<dbReference type="SMART" id="SM00367">
    <property type="entry name" value="LRR_CC"/>
    <property type="match status" value="5"/>
</dbReference>
<dbReference type="AlphaFoldDB" id="A0A1D1XZ41"/>
<organism evidence="1">
    <name type="scientific">Anthurium amnicola</name>
    <dbReference type="NCBI Taxonomy" id="1678845"/>
    <lineage>
        <taxon>Eukaryota</taxon>
        <taxon>Viridiplantae</taxon>
        <taxon>Streptophyta</taxon>
        <taxon>Embryophyta</taxon>
        <taxon>Tracheophyta</taxon>
        <taxon>Spermatophyta</taxon>
        <taxon>Magnoliopsida</taxon>
        <taxon>Liliopsida</taxon>
        <taxon>Araceae</taxon>
        <taxon>Pothoideae</taxon>
        <taxon>Potheae</taxon>
        <taxon>Anthurium</taxon>
    </lineage>
</organism>
<proteinExistence type="predicted"/>
<dbReference type="InterPro" id="IPR006553">
    <property type="entry name" value="Leu-rich_rpt_Cys-con_subtyp"/>
</dbReference>
<dbReference type="EMBL" id="GDJX01020267">
    <property type="protein sequence ID" value="JAT47669.1"/>
    <property type="molecule type" value="Transcribed_RNA"/>
</dbReference>
<reference evidence="1" key="1">
    <citation type="submission" date="2015-07" db="EMBL/GenBank/DDBJ databases">
        <title>Transcriptome Assembly of Anthurium amnicola.</title>
        <authorList>
            <person name="Suzuki J."/>
        </authorList>
    </citation>
    <scope>NUCLEOTIDE SEQUENCE</scope>
</reference>
<dbReference type="InterPro" id="IPR032675">
    <property type="entry name" value="LRR_dom_sf"/>
</dbReference>
<dbReference type="PANTHER" id="PTHR13318">
    <property type="entry name" value="PARTNER OF PAIRED, ISOFORM B-RELATED"/>
    <property type="match status" value="1"/>
</dbReference>
<accession>A0A1D1XZ41</accession>
<name>A0A1D1XZ41_9ARAE</name>
<sequence>MITCSSFADVPYDLLYSCLEHPDLTVYSEKQLCEALLFWITSNEKSSECSCDTAKDYVSILEKVRVLLLPLGYSAGKRRSCYFSGISNESISAIFDLMKEFPEKLFSAIAADGSDNMKIRLTQYSEKVDLAGCAHFTVDLLYLAVLPINSESLCRKRTVRTLVEFKNQHGDNCHTLEKLPTTLSFKAVTEVDMSKCPKMHFGAVINFLHLSFPSLQKLNLSYCAHFKIEGLFSLIQSCPLIDDIDLTVDISPVIRSQVSISSASSEVHQAFEGSPYSTLQHVSVVSNITKLSFEGRTDLDDSGLLNISGLSGSLCYLNLKGCSTVTDVGISKLIQECINIQSIIVSYTSFGMNSILVLCSEKEFPNTSFVVHDNYEYSSTIAFRLRELHMDGCRGIEARHMKRLMRCLFMLRSLSLQETSLADDSLSEYRGFLLEKLDVSETLVSCAAVCHVVRKNPGIRMLKVISCRNLYDIEGIRFNGDASCKDLYGELNQKCLLEEVAFGWGFTSSSIMKIKHAIRGVRAMSVGLGASLDVSILSEICPFIETLVLKFQVISDSDLISILKSLSHLKVLDLCCCLGDLTSKSFQIRMINLKSLRLERVTPWMTNEDLIILTEHCLNLTELSLSGCKLLNSGLWKHNICWSFFSVGLRSY</sequence>
<dbReference type="GO" id="GO:0031146">
    <property type="term" value="P:SCF-dependent proteasomal ubiquitin-dependent protein catabolic process"/>
    <property type="evidence" value="ECO:0007669"/>
    <property type="project" value="TreeGrafter"/>
</dbReference>
<dbReference type="Gene3D" id="1.25.40.420">
    <property type="match status" value="1"/>
</dbReference>
<dbReference type="Gene3D" id="3.80.10.10">
    <property type="entry name" value="Ribonuclease Inhibitor"/>
    <property type="match status" value="3"/>
</dbReference>
<dbReference type="PANTHER" id="PTHR13318:SF71">
    <property type="entry name" value="BTB_POZ DOMAIN-CONTAINING PROTEIN FBL11"/>
    <property type="match status" value="1"/>
</dbReference>
<evidence type="ECO:0000313" key="1">
    <source>
        <dbReference type="EMBL" id="JAT47669.1"/>
    </source>
</evidence>
<dbReference type="SUPFAM" id="SSF52047">
    <property type="entry name" value="RNI-like"/>
    <property type="match status" value="1"/>
</dbReference>
<gene>
    <name evidence="1" type="primary">FBL11_11</name>
    <name evidence="1" type="ORF">g.110897</name>
</gene>
<protein>
    <submittedName>
        <fullName evidence="1">BTB/POZ domain-containing protein FBL11</fullName>
    </submittedName>
</protein>